<feature type="domain" description="CagE TrbE VirB component of type IV transporter system central" evidence="3">
    <location>
        <begin position="160"/>
        <end position="358"/>
    </location>
</feature>
<keyword evidence="5" id="KW-1185">Reference proteome</keyword>
<gene>
    <name evidence="4" type="ORF">BKK52_11360</name>
</gene>
<dbReference type="InterPro" id="IPR051162">
    <property type="entry name" value="T4SS_component"/>
</dbReference>
<dbReference type="Gene3D" id="3.40.50.300">
    <property type="entry name" value="P-loop containing nucleotide triphosphate hydrolases"/>
    <property type="match status" value="1"/>
</dbReference>
<evidence type="ECO:0000256" key="1">
    <source>
        <dbReference type="ARBA" id="ARBA00006512"/>
    </source>
</evidence>
<organism evidence="4 5">
    <name type="scientific">Rodentibacter trehalosifermentans</name>
    <dbReference type="NCBI Taxonomy" id="1908263"/>
    <lineage>
        <taxon>Bacteria</taxon>
        <taxon>Pseudomonadati</taxon>
        <taxon>Pseudomonadota</taxon>
        <taxon>Gammaproteobacteria</taxon>
        <taxon>Pasteurellales</taxon>
        <taxon>Pasteurellaceae</taxon>
        <taxon>Rodentibacter</taxon>
    </lineage>
</organism>
<proteinExistence type="inferred from homology"/>
<keyword evidence="2" id="KW-0175">Coiled coil</keyword>
<evidence type="ECO:0000313" key="4">
    <source>
        <dbReference type="EMBL" id="OOF46519.1"/>
    </source>
</evidence>
<dbReference type="RefSeq" id="WP_077478740.1">
    <property type="nucleotide sequence ID" value="NZ_MLHL01000071.1"/>
</dbReference>
<accession>A0A1V3IW80</accession>
<dbReference type="InterPro" id="IPR027417">
    <property type="entry name" value="P-loop_NTPase"/>
</dbReference>
<dbReference type="OrthoDB" id="5555485at2"/>
<comment type="similarity">
    <text evidence="1">Belongs to the TrbE/VirB4 family.</text>
</comment>
<dbReference type="Pfam" id="PF03135">
    <property type="entry name" value="CagE_TrbE_VirB"/>
    <property type="match status" value="1"/>
</dbReference>
<name>A0A1V3IW80_9PAST</name>
<dbReference type="AlphaFoldDB" id="A0A1V3IW80"/>
<dbReference type="PANTHER" id="PTHR30121:SF6">
    <property type="entry name" value="SLR6007 PROTEIN"/>
    <property type="match status" value="1"/>
</dbReference>
<feature type="coiled-coil region" evidence="2">
    <location>
        <begin position="266"/>
        <end position="293"/>
    </location>
</feature>
<dbReference type="GO" id="GO:0005524">
    <property type="term" value="F:ATP binding"/>
    <property type="evidence" value="ECO:0007669"/>
    <property type="project" value="InterPro"/>
</dbReference>
<evidence type="ECO:0000313" key="5">
    <source>
        <dbReference type="Proteomes" id="UP000189161"/>
    </source>
</evidence>
<protein>
    <submittedName>
        <fullName evidence="4">Conjugal transfer protein TraE</fullName>
    </submittedName>
</protein>
<dbReference type="EMBL" id="MLHL01000071">
    <property type="protein sequence ID" value="OOF46519.1"/>
    <property type="molecule type" value="Genomic_DNA"/>
</dbReference>
<evidence type="ECO:0000256" key="2">
    <source>
        <dbReference type="SAM" id="Coils"/>
    </source>
</evidence>
<dbReference type="SUPFAM" id="SSF52540">
    <property type="entry name" value="P-loop containing nucleoside triphosphate hydrolases"/>
    <property type="match status" value="1"/>
</dbReference>
<sequence>MRADNLKNVSSIKNLLPDYRNNINEYVITAQDKMIFTLELTGTSHTSVSDKTLYSYFASLDDFFLNLGKEYVGNLGVWTHIVKKKAHFDKDYQFESPFVQNLVDTYLTTFKNDHNNFYNTHYYITFVLKYSDINDGLAKCDSIAELSSTMIKRYNGTILKIVDINESVSLCQNNEFLSYLLNLNEVKLPLNDEEVIDSICDSDWFFNYDFFEVRSKSSTRSKYGTAYLLKGYPAETQAGMWDFLLELPYEFILSQSFIFTTSQKTINQIDRQINRLDSAGDNAERELEELEMAQAFLSTGEITFGDYQAAMLIFGNTAKEAVQNGSRVISAFTDKGLGARWSRATLDSMFAFLSIMPGSKYRPVNSARASTSLSCGFSLHNFFSGKAEYNPLGDGSAIMPIKTPTQGLYYLNTHYSELDKNVIGQMIAGHFLILGATSTGKTTFEAMFVAFLQRFNPQLFVVDYKRSTELYVRAYGGTYFTLESGVPTGLNPFQLEENASPALLQFLYQFVASCAKDYRGLVSDMEYLDIKNAVDAVMLLPLEQRRFSLVLQSIPTSSELYARLARWCYLTDGDLAWTVDSPKNLFNPYEFDKIGFDTTVILETKNHPATEPILAILLFYKNLMKKSGRRLLTIVEEFYMPCNYPTTQEMIKQTLKTGRLTGEFIGLVSQSPADAIQCKIFSAIVEQTPTKIMLPNPDGVYDDEMIGYKRVGLTEKDFAILSSLDKESRKMLVKQGVYSTLLHFDLSHCSEFFPIISGTTEGQIECEKIRQIYGDNPNDWIEPFLARMKQKRFEQANGKPTESI</sequence>
<reference evidence="4 5" key="1">
    <citation type="submission" date="2016-10" db="EMBL/GenBank/DDBJ databases">
        <title>Rodentibacter gen. nov. and new species.</title>
        <authorList>
            <person name="Christensen H."/>
        </authorList>
    </citation>
    <scope>NUCLEOTIDE SEQUENCE [LARGE SCALE GENOMIC DNA]</scope>
    <source>
        <strain evidence="4 5">H1987082031</strain>
    </source>
</reference>
<comment type="caution">
    <text evidence="4">The sequence shown here is derived from an EMBL/GenBank/DDBJ whole genome shotgun (WGS) entry which is preliminary data.</text>
</comment>
<dbReference type="Proteomes" id="UP000189161">
    <property type="component" value="Unassembled WGS sequence"/>
</dbReference>
<dbReference type="InterPro" id="IPR018145">
    <property type="entry name" value="CagE_TrbE_VirB_cntrl_dom"/>
</dbReference>
<evidence type="ECO:0000259" key="3">
    <source>
        <dbReference type="Pfam" id="PF03135"/>
    </source>
</evidence>
<dbReference type="PANTHER" id="PTHR30121">
    <property type="entry name" value="UNCHARACTERIZED PROTEIN YJGR-RELATED"/>
    <property type="match status" value="1"/>
</dbReference>